<dbReference type="GO" id="GO:0046872">
    <property type="term" value="F:metal ion binding"/>
    <property type="evidence" value="ECO:0007669"/>
    <property type="project" value="UniProtKB-UniRule"/>
</dbReference>
<comment type="subcellular location">
    <subcellularLocation>
        <location evidence="12 13">Cytoplasm</location>
    </subcellularLocation>
</comment>
<evidence type="ECO:0000256" key="12">
    <source>
        <dbReference type="HAMAP-Rule" id="MF_00323"/>
    </source>
</evidence>
<organism evidence="14 15">
    <name type="scientific">Anoxybacillus suryakundensis</name>
    <dbReference type="NCBI Taxonomy" id="1325335"/>
    <lineage>
        <taxon>Bacteria</taxon>
        <taxon>Bacillati</taxon>
        <taxon>Bacillota</taxon>
        <taxon>Bacilli</taxon>
        <taxon>Bacillales</taxon>
        <taxon>Anoxybacillaceae</taxon>
        <taxon>Anoxybacillus</taxon>
    </lineage>
</organism>
<comment type="pathway">
    <text evidence="1 12 13">Porphyrin-containing compound metabolism; protoheme biosynthesis.</text>
</comment>
<dbReference type="OrthoDB" id="9776380at2"/>
<evidence type="ECO:0000256" key="13">
    <source>
        <dbReference type="RuleBase" id="RU000607"/>
    </source>
</evidence>
<keyword evidence="9 12" id="KW-0456">Lyase</keyword>
<dbReference type="PROSITE" id="PS00534">
    <property type="entry name" value="FERROCHELATASE"/>
    <property type="match status" value="1"/>
</dbReference>
<dbReference type="Proteomes" id="UP000182738">
    <property type="component" value="Unassembled WGS sequence"/>
</dbReference>
<comment type="function">
    <text evidence="12 13">Involved in coproporphyrin-dependent heme b biosynthesis. Catalyzes the insertion of ferrous iron into coproporphyrin III to form Fe-coproporphyrin III.</text>
</comment>
<dbReference type="NCBIfam" id="TIGR00109">
    <property type="entry name" value="hemH"/>
    <property type="match status" value="1"/>
</dbReference>
<evidence type="ECO:0000256" key="11">
    <source>
        <dbReference type="ARBA" id="ARBA00024536"/>
    </source>
</evidence>
<feature type="binding site" evidence="12">
    <location>
        <position position="54"/>
    </location>
    <ligand>
        <name>Fe-coproporphyrin III</name>
        <dbReference type="ChEBI" id="CHEBI:68438"/>
    </ligand>
</feature>
<evidence type="ECO:0000256" key="10">
    <source>
        <dbReference type="ARBA" id="ARBA00023244"/>
    </source>
</evidence>
<dbReference type="GO" id="GO:0004325">
    <property type="term" value="F:ferrochelatase activity"/>
    <property type="evidence" value="ECO:0007669"/>
    <property type="project" value="UniProtKB-UniRule"/>
</dbReference>
<evidence type="ECO:0000256" key="4">
    <source>
        <dbReference type="ARBA" id="ARBA00019484"/>
    </source>
</evidence>
<proteinExistence type="inferred from homology"/>
<keyword evidence="5 12" id="KW-0963">Cytoplasm</keyword>
<dbReference type="AlphaFoldDB" id="A0A0K6GKM0"/>
<dbReference type="GO" id="GO:0005737">
    <property type="term" value="C:cytoplasm"/>
    <property type="evidence" value="ECO:0007669"/>
    <property type="project" value="UniProtKB-SubCell"/>
</dbReference>
<dbReference type="UniPathway" id="UPA00252"/>
<feature type="binding site" evidence="12">
    <location>
        <position position="264"/>
    </location>
    <ligand>
        <name>Fe(2+)</name>
        <dbReference type="ChEBI" id="CHEBI:29033"/>
    </ligand>
</feature>
<dbReference type="InterPro" id="IPR033659">
    <property type="entry name" value="Ferrochelatase_N"/>
</dbReference>
<protein>
    <recommendedName>
        <fullName evidence="4 12">Coproporphyrin III ferrochelatase</fullName>
        <ecNumber evidence="3 12">4.99.1.9</ecNumber>
    </recommendedName>
</protein>
<dbReference type="GO" id="GO:0006783">
    <property type="term" value="P:heme biosynthetic process"/>
    <property type="evidence" value="ECO:0007669"/>
    <property type="project" value="UniProtKB-UniRule"/>
</dbReference>
<dbReference type="CDD" id="cd03411">
    <property type="entry name" value="Ferrochelatase_N"/>
    <property type="match status" value="1"/>
</dbReference>
<evidence type="ECO:0000256" key="7">
    <source>
        <dbReference type="ARBA" id="ARBA00023004"/>
    </source>
</evidence>
<evidence type="ECO:0000256" key="2">
    <source>
        <dbReference type="ARBA" id="ARBA00007718"/>
    </source>
</evidence>
<comment type="similarity">
    <text evidence="2 12 13">Belongs to the ferrochelatase family.</text>
</comment>
<evidence type="ECO:0000256" key="5">
    <source>
        <dbReference type="ARBA" id="ARBA00022490"/>
    </source>
</evidence>
<evidence type="ECO:0000256" key="8">
    <source>
        <dbReference type="ARBA" id="ARBA00023133"/>
    </source>
</evidence>
<keyword evidence="8 12" id="KW-0350">Heme biosynthesis</keyword>
<reference evidence="15" key="1">
    <citation type="submission" date="2015-08" db="EMBL/GenBank/DDBJ databases">
        <authorList>
            <person name="Varghese N."/>
        </authorList>
    </citation>
    <scope>NUCLEOTIDE SEQUENCE [LARGE SCALE GENOMIC DNA]</scope>
    <source>
        <strain evidence="15">DSM 27374</strain>
    </source>
</reference>
<dbReference type="Gene3D" id="3.40.50.1400">
    <property type="match status" value="2"/>
</dbReference>
<evidence type="ECO:0000313" key="14">
    <source>
        <dbReference type="EMBL" id="CUA79255.1"/>
    </source>
</evidence>
<dbReference type="CDD" id="cd00419">
    <property type="entry name" value="Ferrochelatase_C"/>
    <property type="match status" value="1"/>
</dbReference>
<dbReference type="InterPro" id="IPR019772">
    <property type="entry name" value="Ferrochelatase_AS"/>
</dbReference>
<keyword evidence="7 12" id="KW-0408">Iron</keyword>
<dbReference type="InterPro" id="IPR033644">
    <property type="entry name" value="Ferrochelatase_C"/>
</dbReference>
<gene>
    <name evidence="12" type="primary">cpfC</name>
    <name evidence="14" type="ORF">Ga0061060_10375</name>
</gene>
<comment type="catalytic activity">
    <reaction evidence="11">
        <text>Fe-coproporphyrin III + 2 H(+) = coproporphyrin III + Fe(2+)</text>
        <dbReference type="Rhea" id="RHEA:49572"/>
        <dbReference type="ChEBI" id="CHEBI:15378"/>
        <dbReference type="ChEBI" id="CHEBI:29033"/>
        <dbReference type="ChEBI" id="CHEBI:68438"/>
        <dbReference type="ChEBI" id="CHEBI:131725"/>
        <dbReference type="EC" id="4.99.1.9"/>
    </reaction>
    <physiologicalReaction direction="right-to-left" evidence="11">
        <dbReference type="Rhea" id="RHEA:49574"/>
    </physiologicalReaction>
</comment>
<sequence length="315" mass="35827">MSKKVMGLLVMAYGTPYKEEDLERYYTHIRHGRKPSEEMLADLRERYEAIGGISPLAAITKQQAEKLAERLNEVQDDIEFRMYLGLKHIEPFVEDAVRQMYEDGIEEAVSIVLAPHFSTFSVKSYNGRAKEEAARLGGPKLTCVESWYTEPKFIQYWAERVKETYASMTEREREKAVLIVSAHSLPEKIIAMGDPYPKQLQETADFIAKEAGVSEYVTGWQSAGNTPEPWLGPDVQDLTRQLYEEKGYEAFVYVPAGFVADHLEVLYDNDIECKQVTDELGVSYYRPAMPNAHPQFIDALATVVLNHLRKEGGSL</sequence>
<dbReference type="Pfam" id="PF00762">
    <property type="entry name" value="Ferrochelatase"/>
    <property type="match status" value="1"/>
</dbReference>
<evidence type="ECO:0000256" key="6">
    <source>
        <dbReference type="ARBA" id="ARBA00022723"/>
    </source>
</evidence>
<feature type="binding site" evidence="12">
    <location>
        <position position="125"/>
    </location>
    <ligand>
        <name>Fe-coproporphyrin III</name>
        <dbReference type="ChEBI" id="CHEBI:68438"/>
    </ligand>
</feature>
<dbReference type="EC" id="4.99.1.9" evidence="3 12"/>
<evidence type="ECO:0000256" key="1">
    <source>
        <dbReference type="ARBA" id="ARBA00004744"/>
    </source>
</evidence>
<keyword evidence="10 12" id="KW-0627">Porphyrin biosynthesis</keyword>
<dbReference type="HAMAP" id="MF_00323">
    <property type="entry name" value="Ferrochelatase"/>
    <property type="match status" value="1"/>
</dbReference>
<dbReference type="InterPro" id="IPR001015">
    <property type="entry name" value="Ferrochelatase"/>
</dbReference>
<feature type="binding site" description="axial binding residue" evidence="12">
    <location>
        <position position="13"/>
    </location>
    <ligand>
        <name>Fe-coproporphyrin III</name>
        <dbReference type="ChEBI" id="CHEBI:68438"/>
    </ligand>
    <ligandPart>
        <name>Fe</name>
        <dbReference type="ChEBI" id="CHEBI:18248"/>
    </ligandPart>
</feature>
<dbReference type="STRING" id="1325335.GCA_001418025_00562"/>
<dbReference type="FunFam" id="3.40.50.1400:FF:000009">
    <property type="entry name" value="Ferrochelatase"/>
    <property type="match status" value="1"/>
</dbReference>
<evidence type="ECO:0000313" key="15">
    <source>
        <dbReference type="Proteomes" id="UP000182738"/>
    </source>
</evidence>
<feature type="binding site" evidence="12">
    <location>
        <begin position="46"/>
        <end position="47"/>
    </location>
    <ligand>
        <name>Fe-coproporphyrin III</name>
        <dbReference type="ChEBI" id="CHEBI:68438"/>
    </ligand>
</feature>
<name>A0A0K6GKM0_9BACL</name>
<dbReference type="SUPFAM" id="SSF53800">
    <property type="entry name" value="Chelatase"/>
    <property type="match status" value="1"/>
</dbReference>
<evidence type="ECO:0000256" key="9">
    <source>
        <dbReference type="ARBA" id="ARBA00023239"/>
    </source>
</evidence>
<accession>A0A0K6GKM0</accession>
<dbReference type="NCBIfam" id="NF009095">
    <property type="entry name" value="PRK12435.1"/>
    <property type="match status" value="1"/>
</dbReference>
<feature type="binding site" evidence="12">
    <location>
        <position position="183"/>
    </location>
    <ligand>
        <name>Fe(2+)</name>
        <dbReference type="ChEBI" id="CHEBI:29033"/>
    </ligand>
</feature>
<evidence type="ECO:0000256" key="3">
    <source>
        <dbReference type="ARBA" id="ARBA00013215"/>
    </source>
</evidence>
<dbReference type="EMBL" id="CYGZ01000003">
    <property type="protein sequence ID" value="CUA79255.1"/>
    <property type="molecule type" value="Genomic_DNA"/>
</dbReference>
<dbReference type="PANTHER" id="PTHR11108">
    <property type="entry name" value="FERROCHELATASE"/>
    <property type="match status" value="1"/>
</dbReference>
<keyword evidence="15" id="KW-1185">Reference proteome</keyword>
<dbReference type="PANTHER" id="PTHR11108:SF1">
    <property type="entry name" value="FERROCHELATASE, MITOCHONDRIAL"/>
    <property type="match status" value="1"/>
</dbReference>
<dbReference type="RefSeq" id="WP_055440450.1">
    <property type="nucleotide sequence ID" value="NZ_BAABDZ010000029.1"/>
</dbReference>
<keyword evidence="6 12" id="KW-0479">Metal-binding</keyword>
<feature type="binding site" evidence="12">
    <location>
        <position position="30"/>
    </location>
    <ligand>
        <name>Fe-coproporphyrin III</name>
        <dbReference type="ChEBI" id="CHEBI:68438"/>
    </ligand>
</feature>